<gene>
    <name evidence="2" type="ORF">FGM00_09510</name>
</gene>
<feature type="region of interest" description="Disordered" evidence="1">
    <location>
        <begin position="295"/>
        <end position="315"/>
    </location>
</feature>
<keyword evidence="3" id="KW-1185">Reference proteome</keyword>
<protein>
    <submittedName>
        <fullName evidence="2">Uncharacterized protein</fullName>
    </submittedName>
</protein>
<organism evidence="2 3">
    <name type="scientific">Aggregatimonas sangjinii</name>
    <dbReference type="NCBI Taxonomy" id="2583587"/>
    <lineage>
        <taxon>Bacteria</taxon>
        <taxon>Pseudomonadati</taxon>
        <taxon>Bacteroidota</taxon>
        <taxon>Flavobacteriia</taxon>
        <taxon>Flavobacteriales</taxon>
        <taxon>Flavobacteriaceae</taxon>
        <taxon>Aggregatimonas</taxon>
    </lineage>
</organism>
<evidence type="ECO:0000313" key="3">
    <source>
        <dbReference type="Proteomes" id="UP000310017"/>
    </source>
</evidence>
<dbReference type="EMBL" id="CP040710">
    <property type="protein sequence ID" value="QCX00336.1"/>
    <property type="molecule type" value="Genomic_DNA"/>
</dbReference>
<sequence length="331" mass="38328">MQSEQSDFFRLNNHSGTENYLIEEIYSKEFQIPELYLDTVSKTINAYGKTNPIKEGEAKNIRLKISDIGKVLDSGPIYTVLKNGVLWHYSEYNNWIIDGDKNPKNYRKPMTGVNFQDVEKWIEKFKELYTSASDVYISPSVYDYYVKIDKEWVEVKRDVKGIPLDLEEQYPAKYSNIRMVELRDLCPDFFKARAERDTSFIDIVGYEETDSEKGSGLNPISYSAGDYYLNLYMPLGDTIKIKRHGSMGVNMQFYKIPVTQGGRNDVVFIVQEPNELYPDREFGGMYVVRPRDLNQKQYGPHESSADSYSSQYDSKKGAINTEAKFLKPMND</sequence>
<dbReference type="RefSeq" id="WP_138852682.1">
    <property type="nucleotide sequence ID" value="NZ_CP040710.1"/>
</dbReference>
<accession>A0A5B7SP24</accession>
<proteinExistence type="predicted"/>
<dbReference type="AlphaFoldDB" id="A0A5B7SP24"/>
<dbReference type="KEGG" id="asag:FGM00_09510"/>
<evidence type="ECO:0000256" key="1">
    <source>
        <dbReference type="SAM" id="MobiDB-lite"/>
    </source>
</evidence>
<dbReference type="OrthoDB" id="1424363at2"/>
<reference evidence="2 3" key="1">
    <citation type="submission" date="2019-05" db="EMBL/GenBank/DDBJ databases">
        <title>Genome sequencing of F202Z8.</title>
        <authorList>
            <person name="Kwon Y.M."/>
        </authorList>
    </citation>
    <scope>NUCLEOTIDE SEQUENCE [LARGE SCALE GENOMIC DNA]</scope>
    <source>
        <strain evidence="2 3">F202Z8</strain>
    </source>
</reference>
<name>A0A5B7SP24_9FLAO</name>
<dbReference type="Proteomes" id="UP000310017">
    <property type="component" value="Chromosome"/>
</dbReference>
<evidence type="ECO:0000313" key="2">
    <source>
        <dbReference type="EMBL" id="QCX00336.1"/>
    </source>
</evidence>